<dbReference type="PANTHER" id="PTHR15503">
    <property type="entry name" value="LDOC1 RELATED"/>
    <property type="match status" value="1"/>
</dbReference>
<evidence type="ECO:0008006" key="5">
    <source>
        <dbReference type="Google" id="ProtNLM"/>
    </source>
</evidence>
<keyword evidence="1" id="KW-0175">Coiled coil</keyword>
<evidence type="ECO:0000313" key="3">
    <source>
        <dbReference type="EMBL" id="KAJ5086225.1"/>
    </source>
</evidence>
<dbReference type="EMBL" id="JAPQKI010000010">
    <property type="protein sequence ID" value="KAJ5086225.1"/>
    <property type="molecule type" value="Genomic_DNA"/>
</dbReference>
<feature type="compositionally biased region" description="Polar residues" evidence="2">
    <location>
        <begin position="186"/>
        <end position="201"/>
    </location>
</feature>
<gene>
    <name evidence="3" type="ORF">N7532_010996</name>
</gene>
<dbReference type="OrthoDB" id="3495704at2759"/>
<dbReference type="AlphaFoldDB" id="A0A9W9EQX0"/>
<feature type="region of interest" description="Disordered" evidence="2">
    <location>
        <begin position="1"/>
        <end position="62"/>
    </location>
</feature>
<feature type="region of interest" description="Disordered" evidence="2">
    <location>
        <begin position="485"/>
        <end position="505"/>
    </location>
</feature>
<dbReference type="GeneID" id="81362466"/>
<name>A0A9W9EQX0_9EURO</name>
<reference evidence="3" key="2">
    <citation type="journal article" date="2023" name="IMA Fungus">
        <title>Comparative genomic study of the Penicillium genus elucidates a diverse pangenome and 15 lateral gene transfer events.</title>
        <authorList>
            <person name="Petersen C."/>
            <person name="Sorensen T."/>
            <person name="Nielsen M.R."/>
            <person name="Sondergaard T.E."/>
            <person name="Sorensen J.L."/>
            <person name="Fitzpatrick D.A."/>
            <person name="Frisvad J.C."/>
            <person name="Nielsen K.L."/>
        </authorList>
    </citation>
    <scope>NUCLEOTIDE SEQUENCE</scope>
    <source>
        <strain evidence="3">IBT 30761</strain>
    </source>
</reference>
<evidence type="ECO:0000313" key="4">
    <source>
        <dbReference type="Proteomes" id="UP001149074"/>
    </source>
</evidence>
<protein>
    <recommendedName>
        <fullName evidence="5">CCHC-type domain-containing protein</fullName>
    </recommendedName>
</protein>
<sequence length="505" mass="58207">MTSKSNELANARGPEDVERRGRTRRETAMAREATVVDDDGSDDDDYQPSNEGDKTTAPENVGMTPMIDAFDYVSPNYPLRPARAICFLDRAQQLARWRHHFEFWWDIIIAMDKQAKMNTNQVTDDVIREEVIRLGEDNREMRRERDRMTVQRDLAEKRVEELTLKLDGAYREHDRDQSIIALMSTTRQATAVSEGNSQNRAPQRRGSPGPQIEPTQRNASHRLYTASLERFDNPKFPDAPVFSGDRSSFDSWRDKVYDKLNNSATQYPTEQQRVAYIRSRTDGIAYQQIRAQCRPDHPRSFQSADETLEALDKIYGDKNKRKRATNELRTLRMGRKTFHDFHADFARCAAEVGYADDAMIPLLENAISNELAQQVFGLQKPTEFYDLVDFYRDVDHEMRDYGRRLPNREANARTSLQFVRPHSRQTPFASRSEGYVPRSVDRALLAQDGRCYRCGEHGNRIHECTNPRMKEMPRLAGRGTAKVNNATMESDTDDESTVVEGKEMS</sequence>
<feature type="compositionally biased region" description="Acidic residues" evidence="2">
    <location>
        <begin position="35"/>
        <end position="46"/>
    </location>
</feature>
<keyword evidence="4" id="KW-1185">Reference proteome</keyword>
<feature type="coiled-coil region" evidence="1">
    <location>
        <begin position="138"/>
        <end position="172"/>
    </location>
</feature>
<dbReference type="Proteomes" id="UP001149074">
    <property type="component" value="Unassembled WGS sequence"/>
</dbReference>
<feature type="compositionally biased region" description="Basic and acidic residues" evidence="2">
    <location>
        <begin position="13"/>
        <end position="29"/>
    </location>
</feature>
<comment type="caution">
    <text evidence="3">The sequence shown here is derived from an EMBL/GenBank/DDBJ whole genome shotgun (WGS) entry which is preliminary data.</text>
</comment>
<evidence type="ECO:0000256" key="2">
    <source>
        <dbReference type="SAM" id="MobiDB-lite"/>
    </source>
</evidence>
<feature type="region of interest" description="Disordered" evidence="2">
    <location>
        <begin position="186"/>
        <end position="218"/>
    </location>
</feature>
<organism evidence="3 4">
    <name type="scientific">Penicillium argentinense</name>
    <dbReference type="NCBI Taxonomy" id="1131581"/>
    <lineage>
        <taxon>Eukaryota</taxon>
        <taxon>Fungi</taxon>
        <taxon>Dikarya</taxon>
        <taxon>Ascomycota</taxon>
        <taxon>Pezizomycotina</taxon>
        <taxon>Eurotiomycetes</taxon>
        <taxon>Eurotiomycetidae</taxon>
        <taxon>Eurotiales</taxon>
        <taxon>Aspergillaceae</taxon>
        <taxon>Penicillium</taxon>
    </lineage>
</organism>
<dbReference type="PANTHER" id="PTHR15503:SF22">
    <property type="entry name" value="TRANSPOSON TY3-I GAG POLYPROTEIN"/>
    <property type="match status" value="1"/>
</dbReference>
<dbReference type="InterPro" id="IPR032567">
    <property type="entry name" value="RTL1-rel"/>
</dbReference>
<evidence type="ECO:0000256" key="1">
    <source>
        <dbReference type="SAM" id="Coils"/>
    </source>
</evidence>
<accession>A0A9W9EQX0</accession>
<dbReference type="RefSeq" id="XP_056470903.1">
    <property type="nucleotide sequence ID" value="XM_056623487.1"/>
</dbReference>
<proteinExistence type="predicted"/>
<reference evidence="3" key="1">
    <citation type="submission" date="2022-11" db="EMBL/GenBank/DDBJ databases">
        <authorList>
            <person name="Petersen C."/>
        </authorList>
    </citation>
    <scope>NUCLEOTIDE SEQUENCE</scope>
    <source>
        <strain evidence="3">IBT 30761</strain>
    </source>
</reference>